<gene>
    <name evidence="1" type="ORF">IHE45_02G005300</name>
</gene>
<name>A0ACB7WN56_DIOAL</name>
<evidence type="ECO:0000313" key="1">
    <source>
        <dbReference type="EMBL" id="KAH7689778.1"/>
    </source>
</evidence>
<keyword evidence="2" id="KW-1185">Reference proteome</keyword>
<dbReference type="Proteomes" id="UP000827976">
    <property type="component" value="Chromosome 2"/>
</dbReference>
<keyword evidence="1" id="KW-0378">Hydrolase</keyword>
<accession>A0ACB7WN56</accession>
<keyword evidence="1" id="KW-0067">ATP-binding</keyword>
<comment type="caution">
    <text evidence="1">The sequence shown here is derived from an EMBL/GenBank/DDBJ whole genome shotgun (WGS) entry which is preliminary data.</text>
</comment>
<dbReference type="EMBL" id="CM037012">
    <property type="protein sequence ID" value="KAH7689778.1"/>
    <property type="molecule type" value="Genomic_DNA"/>
</dbReference>
<keyword evidence="1" id="KW-0547">Nucleotide-binding</keyword>
<reference evidence="2" key="1">
    <citation type="journal article" date="2022" name="Nat. Commun.">
        <title>Chromosome evolution and the genetic basis of agronomically important traits in greater yam.</title>
        <authorList>
            <person name="Bredeson J.V."/>
            <person name="Lyons J.B."/>
            <person name="Oniyinde I.O."/>
            <person name="Okereke N.R."/>
            <person name="Kolade O."/>
            <person name="Nnabue I."/>
            <person name="Nwadili C.O."/>
            <person name="Hribova E."/>
            <person name="Parker M."/>
            <person name="Nwogha J."/>
            <person name="Shu S."/>
            <person name="Carlson J."/>
            <person name="Kariba R."/>
            <person name="Muthemba S."/>
            <person name="Knop K."/>
            <person name="Barton G.J."/>
            <person name="Sherwood A.V."/>
            <person name="Lopez-Montes A."/>
            <person name="Asiedu R."/>
            <person name="Jamnadass R."/>
            <person name="Muchugi A."/>
            <person name="Goodstein D."/>
            <person name="Egesi C.N."/>
            <person name="Featherston J."/>
            <person name="Asfaw A."/>
            <person name="Simpson G.G."/>
            <person name="Dolezel J."/>
            <person name="Hendre P.S."/>
            <person name="Van Deynze A."/>
            <person name="Kumar P.L."/>
            <person name="Obidiegwu J.E."/>
            <person name="Bhattacharjee R."/>
            <person name="Rokhsar D.S."/>
        </authorList>
    </citation>
    <scope>NUCLEOTIDE SEQUENCE [LARGE SCALE GENOMIC DNA]</scope>
    <source>
        <strain evidence="2">cv. TDa95/00328</strain>
    </source>
</reference>
<organism evidence="1 2">
    <name type="scientific">Dioscorea alata</name>
    <name type="common">Purple yam</name>
    <dbReference type="NCBI Taxonomy" id="55571"/>
    <lineage>
        <taxon>Eukaryota</taxon>
        <taxon>Viridiplantae</taxon>
        <taxon>Streptophyta</taxon>
        <taxon>Embryophyta</taxon>
        <taxon>Tracheophyta</taxon>
        <taxon>Spermatophyta</taxon>
        <taxon>Magnoliopsida</taxon>
        <taxon>Liliopsida</taxon>
        <taxon>Dioscoreales</taxon>
        <taxon>Dioscoreaceae</taxon>
        <taxon>Dioscorea</taxon>
    </lineage>
</organism>
<proteinExistence type="predicted"/>
<evidence type="ECO:0000313" key="2">
    <source>
        <dbReference type="Proteomes" id="UP000827976"/>
    </source>
</evidence>
<sequence length="612" mass="68208">MGGLPKGKMSEGKQHGEEDEEEVGFEELGIDARLIRALKKKSINKPSPIQREGIPLILEGKDVVARAKTGSGKTYAYLLPMLQKLFSEIGLKKSAPSAFILVPTRELCQQVYSVALSLLEFCRVQLKVAQVTTDMPMPDMSAALAGPPDLLVSTPACISTCISKGVLAKAAIQESLSMLVLDEADLLLDYGYKEDLEGLKNHISRRCQCLLMSATLSPDVEILKKLVLHNPVTLTLSEADGSNNELIPKSVQQFLISCSSRDKLLYALALLRLEVVQKKVLIFVNTIDMGYRMKLFLEQFGIKSAILNAELPHNSRDHILHEFNIGLFDYLVATDDSHLKEEQANREKLKSRSSKKKFRQRLDSEFGVVRGIDFKNVFTVLNFDMPQSPAGYIHRIGRTGRARTTGASISLVSPEETEVLEGIKQLLGEDDNQDSESCIAPFPLLTKNAVEALRYRAEDVAKGVTKVAIRESRARDLRDELTNSEKLKAHFEDNPKDLDLLKHDKFLSKKPPPAHLSEVPVYLRDAATEEASKNVKLSRAAMGIDNLNKQRGFRRGFSRFGSSGKGKTKTTTPRAAKREGRRANKKFDIAFHMFALHIFYLLFSQAKPILLC</sequence>
<protein>
    <submittedName>
        <fullName evidence="1">RNA helicase protein</fullName>
        <ecNumber evidence="1">3.6.4.13</ecNumber>
    </submittedName>
</protein>
<dbReference type="EC" id="3.6.4.13" evidence="1"/>
<keyword evidence="1" id="KW-0347">Helicase</keyword>